<accession>A0AB34P323</accession>
<comment type="caution">
    <text evidence="2">The sequence shown here is derived from an EMBL/GenBank/DDBJ whole genome shotgun (WGS) entry which is preliminary data.</text>
</comment>
<dbReference type="InterPro" id="IPR010069">
    <property type="entry name" value="CdiA_FHA1_rpt"/>
</dbReference>
<sequence>RYLIETDPRFVNYDNFISSDFLLDKLGVDPEWTQTRLGDGFYEQRLVLDQITQLTGRRYLGNYADGVAQYRALLESGVAAAGQLQLSMGVGLTAAQAAALTQDIVWMVEQDYQGQKVLVPVVYLASNSLQLRGNGALIAGGNVELNASNSMSNQGVIAGADVSITAGNLLNQGRISGTGTVALEARNDLLNQGQIQGRDVGLAAGNNLVSEAAKAINGAGIMSGISASNTLQLFAGNDMTLTGTRVQAGGSAALIAGNNLSLTPSALRNDNGLLRGGDAMSVVTGKDLVVSAGNDLQLHGVSINAGGSAALQAGNNLSLTPTTGLDGKVATRTNISTGDSLQLTAGNDLTIRQAEVKAGGDLIAAAGNNLNVESVLNDSETNSYNSRNGKTRVTTTTTTQSIDQQALTAGGNLILS</sequence>
<proteinExistence type="predicted"/>
<dbReference type="Pfam" id="PF13332">
    <property type="entry name" value="Fil_haemagg_2"/>
    <property type="match status" value="2"/>
</dbReference>
<evidence type="ECO:0000256" key="1">
    <source>
        <dbReference type="SAM" id="MobiDB-lite"/>
    </source>
</evidence>
<evidence type="ECO:0000313" key="3">
    <source>
        <dbReference type="Proteomes" id="UP000029879"/>
    </source>
</evidence>
<gene>
    <name evidence="2" type="ORF">NC00_19830</name>
</gene>
<dbReference type="GO" id="GO:0003824">
    <property type="term" value="F:catalytic activity"/>
    <property type="evidence" value="ECO:0007669"/>
    <property type="project" value="UniProtKB-ARBA"/>
</dbReference>
<feature type="compositionally biased region" description="Polar residues" evidence="1">
    <location>
        <begin position="378"/>
        <end position="393"/>
    </location>
</feature>
<protein>
    <submittedName>
        <fullName evidence="2">Hemagglutinin</fullName>
    </submittedName>
</protein>
<feature type="non-terminal residue" evidence="2">
    <location>
        <position position="416"/>
    </location>
</feature>
<name>A0AB34P323_9XANT</name>
<evidence type="ECO:0000313" key="2">
    <source>
        <dbReference type="EMBL" id="KGK56054.1"/>
    </source>
</evidence>
<organism evidence="2 3">
    <name type="scientific">Xanthomonas cannabis pv. phaseoli</name>
    <dbReference type="NCBI Taxonomy" id="1885902"/>
    <lineage>
        <taxon>Bacteria</taxon>
        <taxon>Pseudomonadati</taxon>
        <taxon>Pseudomonadota</taxon>
        <taxon>Gammaproteobacteria</taxon>
        <taxon>Lysobacterales</taxon>
        <taxon>Lysobacteraceae</taxon>
        <taxon>Xanthomonas</taxon>
    </lineage>
</organism>
<dbReference type="Proteomes" id="UP000029879">
    <property type="component" value="Unassembled WGS sequence"/>
</dbReference>
<reference evidence="2 3" key="1">
    <citation type="submission" date="2014-10" db="EMBL/GenBank/DDBJ databases">
        <title>Genome sequence of a Xanthomonas strain that is pathogenic on beans.</title>
        <authorList>
            <person name="Aritua V."/>
            <person name="Sapp M."/>
            <person name="Harrison J."/>
            <person name="Smith J."/>
            <person name="Studholme D."/>
        </authorList>
    </citation>
    <scope>NUCLEOTIDE SEQUENCE [LARGE SCALE GENOMIC DNA]</scope>
    <source>
        <strain evidence="2 3">Nyagatare</strain>
    </source>
</reference>
<dbReference type="InterPro" id="IPR025157">
    <property type="entry name" value="Hemagglutinin_rpt"/>
</dbReference>
<feature type="non-terminal residue" evidence="2">
    <location>
        <position position="1"/>
    </location>
</feature>
<dbReference type="RefSeq" id="WP_244875197.1">
    <property type="nucleotide sequence ID" value="NZ_KN265543.1"/>
</dbReference>
<dbReference type="EMBL" id="JRQI01000102">
    <property type="protein sequence ID" value="KGK56054.1"/>
    <property type="molecule type" value="Genomic_DNA"/>
</dbReference>
<dbReference type="AlphaFoldDB" id="A0AB34P323"/>
<dbReference type="InterPro" id="IPR008619">
    <property type="entry name" value="Filamentous_hemagglutn_rpt"/>
</dbReference>
<feature type="region of interest" description="Disordered" evidence="1">
    <location>
        <begin position="378"/>
        <end position="399"/>
    </location>
</feature>
<dbReference type="NCBIfam" id="TIGR01731">
    <property type="entry name" value="fil_hemag_20aa"/>
    <property type="match status" value="3"/>
</dbReference>
<dbReference type="Pfam" id="PF05594">
    <property type="entry name" value="Fil_haemagg"/>
    <property type="match status" value="1"/>
</dbReference>